<dbReference type="InterPro" id="IPR016162">
    <property type="entry name" value="Ald_DH_N"/>
</dbReference>
<evidence type="ECO:0000256" key="1">
    <source>
        <dbReference type="ARBA" id="ARBA00023002"/>
    </source>
</evidence>
<proteinExistence type="predicted"/>
<dbReference type="EMBL" id="MFZT01000018">
    <property type="protein sequence ID" value="OGK31361.1"/>
    <property type="molecule type" value="Genomic_DNA"/>
</dbReference>
<feature type="domain" description="Aldehyde dehydrogenase" evidence="2">
    <location>
        <begin position="6"/>
        <end position="64"/>
    </location>
</feature>
<reference evidence="3 4" key="1">
    <citation type="journal article" date="2016" name="Nat. Commun.">
        <title>Thousands of microbial genomes shed light on interconnected biogeochemical processes in an aquifer system.</title>
        <authorList>
            <person name="Anantharaman K."/>
            <person name="Brown C.T."/>
            <person name="Hug L.A."/>
            <person name="Sharon I."/>
            <person name="Castelle C.J."/>
            <person name="Probst A.J."/>
            <person name="Thomas B.C."/>
            <person name="Singh A."/>
            <person name="Wilkins M.J."/>
            <person name="Karaoz U."/>
            <person name="Brodie E.L."/>
            <person name="Williams K.H."/>
            <person name="Hubbard S.S."/>
            <person name="Banfield J.F."/>
        </authorList>
    </citation>
    <scope>NUCLEOTIDE SEQUENCE [LARGE SCALE GENOMIC DNA]</scope>
</reference>
<accession>A0A1F7HJH1</accession>
<evidence type="ECO:0000259" key="2">
    <source>
        <dbReference type="Pfam" id="PF00171"/>
    </source>
</evidence>
<evidence type="ECO:0000313" key="3">
    <source>
        <dbReference type="EMBL" id="OGK31361.1"/>
    </source>
</evidence>
<protein>
    <recommendedName>
        <fullName evidence="2">Aldehyde dehydrogenase domain-containing protein</fullName>
    </recommendedName>
</protein>
<dbReference type="InterPro" id="IPR016161">
    <property type="entry name" value="Ald_DH/histidinol_DH"/>
</dbReference>
<comment type="caution">
    <text evidence="3">The sequence shown here is derived from an EMBL/GenBank/DDBJ whole genome shotgun (WGS) entry which is preliminary data.</text>
</comment>
<dbReference type="GO" id="GO:0016491">
    <property type="term" value="F:oxidoreductase activity"/>
    <property type="evidence" value="ECO:0007669"/>
    <property type="project" value="UniProtKB-KW"/>
</dbReference>
<keyword evidence="1" id="KW-0560">Oxidoreductase</keyword>
<dbReference type="Proteomes" id="UP000178098">
    <property type="component" value="Unassembled WGS sequence"/>
</dbReference>
<sequence>MSKLISTNPARGYEEIGAVEISSETEVISKVAAAQKAKLSWKHTPLEERKSYFIKLLNLYREREVML</sequence>
<evidence type="ECO:0000313" key="4">
    <source>
        <dbReference type="Proteomes" id="UP000178098"/>
    </source>
</evidence>
<dbReference type="Pfam" id="PF00171">
    <property type="entry name" value="Aldedh"/>
    <property type="match status" value="1"/>
</dbReference>
<dbReference type="InterPro" id="IPR015590">
    <property type="entry name" value="Aldehyde_DH_dom"/>
</dbReference>
<dbReference type="SUPFAM" id="SSF53720">
    <property type="entry name" value="ALDH-like"/>
    <property type="match status" value="1"/>
</dbReference>
<dbReference type="Gene3D" id="3.40.605.10">
    <property type="entry name" value="Aldehyde Dehydrogenase, Chain A, domain 1"/>
    <property type="match status" value="1"/>
</dbReference>
<name>A0A1F7HJH1_9BACT</name>
<gene>
    <name evidence="3" type="ORF">A3D08_02320</name>
</gene>
<dbReference type="AlphaFoldDB" id="A0A1F7HJH1"/>
<organism evidence="3 4">
    <name type="scientific">Candidatus Roizmanbacteria bacterium RIFCSPHIGHO2_02_FULL_43_11</name>
    <dbReference type="NCBI Taxonomy" id="1802043"/>
    <lineage>
        <taxon>Bacteria</taxon>
        <taxon>Candidatus Roizmaniibacteriota</taxon>
    </lineage>
</organism>